<evidence type="ECO:0008006" key="3">
    <source>
        <dbReference type="Google" id="ProtNLM"/>
    </source>
</evidence>
<protein>
    <recommendedName>
        <fullName evidence="3">HTH CENPB-type domain-containing protein</fullName>
    </recommendedName>
</protein>
<dbReference type="Proteomes" id="UP001221757">
    <property type="component" value="Unassembled WGS sequence"/>
</dbReference>
<gene>
    <name evidence="1" type="ORF">B0H17DRAFT_1126529</name>
</gene>
<dbReference type="AlphaFoldDB" id="A0AAD7M7R5"/>
<dbReference type="EMBL" id="JARKIE010000009">
    <property type="protein sequence ID" value="KAJ7704905.1"/>
    <property type="molecule type" value="Genomic_DNA"/>
</dbReference>
<comment type="caution">
    <text evidence="1">The sequence shown here is derived from an EMBL/GenBank/DDBJ whole genome shotgun (WGS) entry which is preliminary data.</text>
</comment>
<evidence type="ECO:0000313" key="1">
    <source>
        <dbReference type="EMBL" id="KAJ7704905.1"/>
    </source>
</evidence>
<sequence length="232" mass="25723">MASLQKEELIQMAVAAVKAAAACALGIPEQFQTVWRRLTGKTQSRRAAHMTVQLNAQQERTIAPKVTALCGRKPSRRWVYRFLRRHPDCVLGRPAGLDSKRARAFNFTTVQKHFELLQEVLDKNGSPIPDCNVSNFDEIGIQIGGGHKGTGEQYFYAQGDRSKYKIKSDDLELVAVIETIAADGAALVPPCFVFSGVNMCPEWFAEGHADDPKWKGNLLCVIRSLTTSKFLS</sequence>
<organism evidence="1 2">
    <name type="scientific">Mycena rosella</name>
    <name type="common">Pink bonnet</name>
    <name type="synonym">Agaricus rosellus</name>
    <dbReference type="NCBI Taxonomy" id="1033263"/>
    <lineage>
        <taxon>Eukaryota</taxon>
        <taxon>Fungi</taxon>
        <taxon>Dikarya</taxon>
        <taxon>Basidiomycota</taxon>
        <taxon>Agaricomycotina</taxon>
        <taxon>Agaricomycetes</taxon>
        <taxon>Agaricomycetidae</taxon>
        <taxon>Agaricales</taxon>
        <taxon>Marasmiineae</taxon>
        <taxon>Mycenaceae</taxon>
        <taxon>Mycena</taxon>
    </lineage>
</organism>
<accession>A0AAD7M7R5</accession>
<evidence type="ECO:0000313" key="2">
    <source>
        <dbReference type="Proteomes" id="UP001221757"/>
    </source>
</evidence>
<reference evidence="1" key="1">
    <citation type="submission" date="2023-03" db="EMBL/GenBank/DDBJ databases">
        <title>Massive genome expansion in bonnet fungi (Mycena s.s.) driven by repeated elements and novel gene families across ecological guilds.</title>
        <authorList>
            <consortium name="Lawrence Berkeley National Laboratory"/>
            <person name="Harder C.B."/>
            <person name="Miyauchi S."/>
            <person name="Viragh M."/>
            <person name="Kuo A."/>
            <person name="Thoen E."/>
            <person name="Andreopoulos B."/>
            <person name="Lu D."/>
            <person name="Skrede I."/>
            <person name="Drula E."/>
            <person name="Henrissat B."/>
            <person name="Morin E."/>
            <person name="Kohler A."/>
            <person name="Barry K."/>
            <person name="LaButti K."/>
            <person name="Morin E."/>
            <person name="Salamov A."/>
            <person name="Lipzen A."/>
            <person name="Mereny Z."/>
            <person name="Hegedus B."/>
            <person name="Baldrian P."/>
            <person name="Stursova M."/>
            <person name="Weitz H."/>
            <person name="Taylor A."/>
            <person name="Grigoriev I.V."/>
            <person name="Nagy L.G."/>
            <person name="Martin F."/>
            <person name="Kauserud H."/>
        </authorList>
    </citation>
    <scope>NUCLEOTIDE SEQUENCE</scope>
    <source>
        <strain evidence="1">CBHHK067</strain>
    </source>
</reference>
<keyword evidence="2" id="KW-1185">Reference proteome</keyword>
<proteinExistence type="predicted"/>
<name>A0AAD7M7R5_MYCRO</name>